<keyword evidence="6" id="KW-1185">Reference proteome</keyword>
<dbReference type="PANTHER" id="PTHR44846">
    <property type="entry name" value="MANNOSYL-D-GLYCERATE TRANSPORT/METABOLISM SYSTEM REPRESSOR MNGR-RELATED"/>
    <property type="match status" value="1"/>
</dbReference>
<sequence length="239" mass="26930">MKKRYPEVVRQMLADLRAGHFQVGATMPSEAVLCDQFGASRSTIRNALMQLQKLGLIERRQGAPTRVLSTEPPPSYVHTMSATGDLMEFAGPSWRQVHSITPMIADEALAKSLQDRPGRRWVLIRQTRHIDGQEAPVAWTDIYLCEDYADIAEEVPDYAGLVYTLLEERHAVVIREIHQSVRAVPVPAALAEALQVQPGAHALELRRCYRDADGVNRIITVNTLPAQHYSYEIILRRQI</sequence>
<gene>
    <name evidence="5" type="ORF">OF122_02475</name>
</gene>
<dbReference type="PANTHER" id="PTHR44846:SF1">
    <property type="entry name" value="MANNOSYL-D-GLYCERATE TRANSPORT_METABOLISM SYSTEM REPRESSOR MNGR-RELATED"/>
    <property type="match status" value="1"/>
</dbReference>
<evidence type="ECO:0000256" key="2">
    <source>
        <dbReference type="ARBA" id="ARBA00023125"/>
    </source>
</evidence>
<protein>
    <submittedName>
        <fullName evidence="5">GntR family transcriptional regulator</fullName>
    </submittedName>
</protein>
<dbReference type="CDD" id="cd07377">
    <property type="entry name" value="WHTH_GntR"/>
    <property type="match status" value="1"/>
</dbReference>
<dbReference type="Pfam" id="PF07702">
    <property type="entry name" value="UTRA"/>
    <property type="match status" value="1"/>
</dbReference>
<dbReference type="Gene3D" id="1.10.10.10">
    <property type="entry name" value="Winged helix-like DNA-binding domain superfamily/Winged helix DNA-binding domain"/>
    <property type="match status" value="1"/>
</dbReference>
<dbReference type="InterPro" id="IPR050679">
    <property type="entry name" value="Bact_HTH_transcr_reg"/>
</dbReference>
<dbReference type="InterPro" id="IPR028978">
    <property type="entry name" value="Chorismate_lyase_/UTRA_dom_sf"/>
</dbReference>
<dbReference type="SMART" id="SM00345">
    <property type="entry name" value="HTH_GNTR"/>
    <property type="match status" value="1"/>
</dbReference>
<dbReference type="SMART" id="SM00866">
    <property type="entry name" value="UTRA"/>
    <property type="match status" value="1"/>
</dbReference>
<dbReference type="Gene3D" id="3.40.1410.10">
    <property type="entry name" value="Chorismate lyase-like"/>
    <property type="match status" value="1"/>
</dbReference>
<evidence type="ECO:0000313" key="5">
    <source>
        <dbReference type="EMBL" id="UYQ72667.1"/>
    </source>
</evidence>
<evidence type="ECO:0000256" key="1">
    <source>
        <dbReference type="ARBA" id="ARBA00023015"/>
    </source>
</evidence>
<dbReference type="InterPro" id="IPR036388">
    <property type="entry name" value="WH-like_DNA-bd_sf"/>
</dbReference>
<dbReference type="EMBL" id="CP107716">
    <property type="protein sequence ID" value="UYQ72667.1"/>
    <property type="molecule type" value="Genomic_DNA"/>
</dbReference>
<dbReference type="InterPro" id="IPR000524">
    <property type="entry name" value="Tscrpt_reg_HTH_GntR"/>
</dbReference>
<dbReference type="RefSeq" id="WP_264226277.1">
    <property type="nucleotide sequence ID" value="NZ_CP107716.1"/>
</dbReference>
<organism evidence="5 6">
    <name type="scientific">Pelagibacterium flavum</name>
    <dbReference type="NCBI Taxonomy" id="2984530"/>
    <lineage>
        <taxon>Bacteria</taxon>
        <taxon>Pseudomonadati</taxon>
        <taxon>Pseudomonadota</taxon>
        <taxon>Alphaproteobacteria</taxon>
        <taxon>Hyphomicrobiales</taxon>
        <taxon>Devosiaceae</taxon>
        <taxon>Pelagibacterium</taxon>
    </lineage>
</organism>
<dbReference type="InterPro" id="IPR036390">
    <property type="entry name" value="WH_DNA-bd_sf"/>
</dbReference>
<dbReference type="Proteomes" id="UP001163882">
    <property type="component" value="Chromosome"/>
</dbReference>
<keyword evidence="3" id="KW-0804">Transcription</keyword>
<keyword evidence="1" id="KW-0805">Transcription regulation</keyword>
<dbReference type="PRINTS" id="PR00035">
    <property type="entry name" value="HTHGNTR"/>
</dbReference>
<evidence type="ECO:0000313" key="6">
    <source>
        <dbReference type="Proteomes" id="UP001163882"/>
    </source>
</evidence>
<dbReference type="PROSITE" id="PS50949">
    <property type="entry name" value="HTH_GNTR"/>
    <property type="match status" value="1"/>
</dbReference>
<dbReference type="InterPro" id="IPR011663">
    <property type="entry name" value="UTRA"/>
</dbReference>
<dbReference type="Pfam" id="PF00392">
    <property type="entry name" value="GntR"/>
    <property type="match status" value="1"/>
</dbReference>
<proteinExistence type="predicted"/>
<reference evidence="5" key="1">
    <citation type="submission" date="2022-10" db="EMBL/GenBank/DDBJ databases">
        <title>YIM 151497 complete genome.</title>
        <authorList>
            <person name="Chen X."/>
        </authorList>
    </citation>
    <scope>NUCLEOTIDE SEQUENCE</scope>
    <source>
        <strain evidence="5">YIM 151497</strain>
    </source>
</reference>
<keyword evidence="2" id="KW-0238">DNA-binding</keyword>
<name>A0ABY6ITP4_9HYPH</name>
<accession>A0ABY6ITP4</accession>
<evidence type="ECO:0000259" key="4">
    <source>
        <dbReference type="PROSITE" id="PS50949"/>
    </source>
</evidence>
<dbReference type="SUPFAM" id="SSF46785">
    <property type="entry name" value="Winged helix' DNA-binding domain"/>
    <property type="match status" value="1"/>
</dbReference>
<evidence type="ECO:0000256" key="3">
    <source>
        <dbReference type="ARBA" id="ARBA00023163"/>
    </source>
</evidence>
<dbReference type="SUPFAM" id="SSF64288">
    <property type="entry name" value="Chorismate lyase-like"/>
    <property type="match status" value="1"/>
</dbReference>
<feature type="domain" description="HTH gntR-type" evidence="4">
    <location>
        <begin position="2"/>
        <end position="70"/>
    </location>
</feature>